<dbReference type="SUPFAM" id="SSF48726">
    <property type="entry name" value="Immunoglobulin"/>
    <property type="match status" value="2"/>
</dbReference>
<dbReference type="RefSeq" id="XP_024891261.1">
    <property type="nucleotide sequence ID" value="XM_025035493.1"/>
</dbReference>
<comment type="similarity">
    <text evidence="2">Belongs to the FAM187 family.</text>
</comment>
<sequence length="478" mass="55462">TVGNPNFRRSNEHEEPQPKIWYYQDRYREESEKEVELGMDNNVSYSRVYITPDLSLIVKNLTVTDAGVYRCHGEEGQEKENKYNYRIERKINYNKGISRQVSKMRDLADIREEGVTLQAVSEWGPWSSCKQCIYNRGIKTSRGYCRLKRNINSASGCICVFILSHYKLENTVIEKNDSIIIHFFRGSPILPCKSVLLQNEFPSISRVVRYLPEFILTEPCKKCPRVKKRRKGEKFRYAKRYVLAEGAHLAVSCPEYITSYTFKYKNWKRTTYLQYRSSTASQVIWKKDTLTLKKGMGQSFRKKDKEARVMVDTFSTLYLTDVSKEEQGNYTCYVDNINMMRLKIIVVSKTRLLTQGILRRCVSCRSRGDLGSCKDPFTMNSTQIELEKGIDAVPCVSGWCGKIIESQNLNNEYGTATQRLCFQRGPDDNEERCAYTVWNYKKVYMCLCYGDLCNGTMRTTVASGLLIMIAVCLTRWLI</sequence>
<name>A0A6J1REI6_9HYME</name>
<protein>
    <submittedName>
        <fullName evidence="10">Uncharacterized protein LOC112467042</fullName>
    </submittedName>
</protein>
<dbReference type="InterPro" id="IPR007110">
    <property type="entry name" value="Ig-like_dom"/>
</dbReference>
<evidence type="ECO:0000256" key="7">
    <source>
        <dbReference type="ARBA" id="ARBA00023180"/>
    </source>
</evidence>
<evidence type="ECO:0000313" key="9">
    <source>
        <dbReference type="Proteomes" id="UP000504618"/>
    </source>
</evidence>
<dbReference type="InterPro" id="IPR036179">
    <property type="entry name" value="Ig-like_dom_sf"/>
</dbReference>
<feature type="non-terminal residue" evidence="10">
    <location>
        <position position="1"/>
    </location>
</feature>
<keyword evidence="4" id="KW-0732">Signal</keyword>
<keyword evidence="7" id="KW-0325">Glycoprotein</keyword>
<dbReference type="CTD" id="32056"/>
<dbReference type="InterPro" id="IPR031424">
    <property type="entry name" value="QVR-like"/>
</dbReference>
<accession>A0A6J1REI6</accession>
<keyword evidence="3" id="KW-0812">Transmembrane</keyword>
<evidence type="ECO:0000256" key="2">
    <source>
        <dbReference type="ARBA" id="ARBA00008727"/>
    </source>
</evidence>
<dbReference type="InterPro" id="IPR039311">
    <property type="entry name" value="FAM187A/B"/>
</dbReference>
<dbReference type="Pfam" id="PF17064">
    <property type="entry name" value="QVR"/>
    <property type="match status" value="1"/>
</dbReference>
<dbReference type="PROSITE" id="PS50835">
    <property type="entry name" value="IG_LIKE"/>
    <property type="match status" value="1"/>
</dbReference>
<dbReference type="OrthoDB" id="9988013at2759"/>
<dbReference type="GO" id="GO:0016020">
    <property type="term" value="C:membrane"/>
    <property type="evidence" value="ECO:0007669"/>
    <property type="project" value="UniProtKB-SubCell"/>
</dbReference>
<evidence type="ECO:0000256" key="4">
    <source>
        <dbReference type="ARBA" id="ARBA00022729"/>
    </source>
</evidence>
<dbReference type="GO" id="GO:0032222">
    <property type="term" value="P:regulation of synaptic transmission, cholinergic"/>
    <property type="evidence" value="ECO:0007669"/>
    <property type="project" value="InterPro"/>
</dbReference>
<dbReference type="AlphaFoldDB" id="A0A6J1REI6"/>
<dbReference type="Proteomes" id="UP000504618">
    <property type="component" value="Unplaced"/>
</dbReference>
<comment type="subcellular location">
    <subcellularLocation>
        <location evidence="1">Membrane</location>
        <topology evidence="1">Single-pass type I membrane protein</topology>
    </subcellularLocation>
</comment>
<feature type="domain" description="Ig-like" evidence="8">
    <location>
        <begin position="224"/>
        <end position="348"/>
    </location>
</feature>
<keyword evidence="9" id="KW-1185">Reference proteome</keyword>
<proteinExistence type="inferred from homology"/>
<dbReference type="PANTHER" id="PTHR32178">
    <property type="entry name" value="FAM187"/>
    <property type="match status" value="1"/>
</dbReference>
<keyword evidence="6" id="KW-0472">Membrane</keyword>
<dbReference type="CDD" id="cd00096">
    <property type="entry name" value="Ig"/>
    <property type="match status" value="1"/>
</dbReference>
<evidence type="ECO:0000256" key="3">
    <source>
        <dbReference type="ARBA" id="ARBA00022692"/>
    </source>
</evidence>
<dbReference type="InterPro" id="IPR013783">
    <property type="entry name" value="Ig-like_fold"/>
</dbReference>
<keyword evidence="5" id="KW-1133">Transmembrane helix</keyword>
<dbReference type="CDD" id="cd23589">
    <property type="entry name" value="TFP_LU_ECD_Rtv"/>
    <property type="match status" value="1"/>
</dbReference>
<evidence type="ECO:0000259" key="8">
    <source>
        <dbReference type="PROSITE" id="PS50835"/>
    </source>
</evidence>
<dbReference type="PANTHER" id="PTHR32178:SF6">
    <property type="entry name" value="IG-LIKE DOMAIN-CONTAINING PROTEIN"/>
    <property type="match status" value="1"/>
</dbReference>
<dbReference type="GO" id="GO:0030431">
    <property type="term" value="P:sleep"/>
    <property type="evidence" value="ECO:0007669"/>
    <property type="project" value="InterPro"/>
</dbReference>
<organism evidence="9 10">
    <name type="scientific">Temnothorax curvispinosus</name>
    <dbReference type="NCBI Taxonomy" id="300111"/>
    <lineage>
        <taxon>Eukaryota</taxon>
        <taxon>Metazoa</taxon>
        <taxon>Ecdysozoa</taxon>
        <taxon>Arthropoda</taxon>
        <taxon>Hexapoda</taxon>
        <taxon>Insecta</taxon>
        <taxon>Pterygota</taxon>
        <taxon>Neoptera</taxon>
        <taxon>Endopterygota</taxon>
        <taxon>Hymenoptera</taxon>
        <taxon>Apocrita</taxon>
        <taxon>Aculeata</taxon>
        <taxon>Formicoidea</taxon>
        <taxon>Formicidae</taxon>
        <taxon>Myrmicinae</taxon>
        <taxon>Temnothorax</taxon>
    </lineage>
</organism>
<evidence type="ECO:0000256" key="5">
    <source>
        <dbReference type="ARBA" id="ARBA00022989"/>
    </source>
</evidence>
<reference evidence="10" key="1">
    <citation type="submission" date="2025-08" db="UniProtKB">
        <authorList>
            <consortium name="RefSeq"/>
        </authorList>
    </citation>
    <scope>IDENTIFICATION</scope>
    <source>
        <tissue evidence="10">Whole body</tissue>
    </source>
</reference>
<dbReference type="Gene3D" id="2.60.40.10">
    <property type="entry name" value="Immunoglobulins"/>
    <property type="match status" value="2"/>
</dbReference>
<evidence type="ECO:0000256" key="6">
    <source>
        <dbReference type="ARBA" id="ARBA00023136"/>
    </source>
</evidence>
<evidence type="ECO:0000313" key="10">
    <source>
        <dbReference type="RefSeq" id="XP_024891261.1"/>
    </source>
</evidence>
<dbReference type="GeneID" id="112467042"/>
<evidence type="ECO:0000256" key="1">
    <source>
        <dbReference type="ARBA" id="ARBA00004479"/>
    </source>
</evidence>
<gene>
    <name evidence="10" type="primary">LOC112467042</name>
</gene>